<comment type="caution">
    <text evidence="1">The sequence shown here is derived from an EMBL/GenBank/DDBJ whole genome shotgun (WGS) entry which is preliminary data.</text>
</comment>
<dbReference type="AlphaFoldDB" id="A0A645J3Y7"/>
<evidence type="ECO:0000313" key="1">
    <source>
        <dbReference type="EMBL" id="MPN55214.1"/>
    </source>
</evidence>
<name>A0A645J3Y7_9ZZZZ</name>
<sequence length="135" mass="14794">MLKTTDRDSAEAVAEGVVAMRALYSVNASIDEKGAASSGTWQAPSGDFAIDKLVAENPPTRIRSIIAVRVALLLRSNVRQNEQVAKESYTLLDGLPAEATINLSSTDRRFSHRVVEATIPLRPMMMRLLPPEEMK</sequence>
<protein>
    <submittedName>
        <fullName evidence="1">Uncharacterized protein</fullName>
    </submittedName>
</protein>
<dbReference type="Pfam" id="PF16074">
    <property type="entry name" value="PilW"/>
    <property type="match status" value="1"/>
</dbReference>
<dbReference type="InterPro" id="IPR032092">
    <property type="entry name" value="PilW"/>
</dbReference>
<reference evidence="1" key="1">
    <citation type="submission" date="2019-08" db="EMBL/GenBank/DDBJ databases">
        <authorList>
            <person name="Kucharzyk K."/>
            <person name="Murdoch R.W."/>
            <person name="Higgins S."/>
            <person name="Loffler F."/>
        </authorList>
    </citation>
    <scope>NUCLEOTIDE SEQUENCE</scope>
</reference>
<dbReference type="GO" id="GO:0043683">
    <property type="term" value="P:type IV pilus assembly"/>
    <property type="evidence" value="ECO:0007669"/>
    <property type="project" value="InterPro"/>
</dbReference>
<accession>A0A645J3Y7</accession>
<proteinExistence type="predicted"/>
<gene>
    <name evidence="1" type="ORF">SDC9_202893</name>
</gene>
<dbReference type="EMBL" id="VSSQ01124180">
    <property type="protein sequence ID" value="MPN55214.1"/>
    <property type="molecule type" value="Genomic_DNA"/>
</dbReference>
<organism evidence="1">
    <name type="scientific">bioreactor metagenome</name>
    <dbReference type="NCBI Taxonomy" id="1076179"/>
    <lineage>
        <taxon>unclassified sequences</taxon>
        <taxon>metagenomes</taxon>
        <taxon>ecological metagenomes</taxon>
    </lineage>
</organism>